<evidence type="ECO:0000313" key="5">
    <source>
        <dbReference type="Proteomes" id="UP000002009"/>
    </source>
</evidence>
<keyword evidence="1" id="KW-0175">Coiled coil</keyword>
<dbReference type="Pfam" id="PF14559">
    <property type="entry name" value="TPR_19"/>
    <property type="match status" value="2"/>
</dbReference>
<dbReference type="InterPro" id="IPR036869">
    <property type="entry name" value="J_dom_sf"/>
</dbReference>
<dbReference type="EMBL" id="CP001326">
    <property type="protein sequence ID" value="ACO63441.1"/>
    <property type="molecule type" value="Genomic_DNA"/>
</dbReference>
<reference evidence="4 5" key="1">
    <citation type="journal article" date="2009" name="Science">
        <title>Green evolution and dynamic adaptations revealed by genomes of the marine picoeukaryotes Micromonas.</title>
        <authorList>
            <person name="Worden A.Z."/>
            <person name="Lee J.H."/>
            <person name="Mock T."/>
            <person name="Rouze P."/>
            <person name="Simmons M.P."/>
            <person name="Aerts A.L."/>
            <person name="Allen A.E."/>
            <person name="Cuvelier M.L."/>
            <person name="Derelle E."/>
            <person name="Everett M.V."/>
            <person name="Foulon E."/>
            <person name="Grimwood J."/>
            <person name="Gundlach H."/>
            <person name="Henrissat B."/>
            <person name="Napoli C."/>
            <person name="McDonald S.M."/>
            <person name="Parker M.S."/>
            <person name="Rombauts S."/>
            <person name="Salamov A."/>
            <person name="Von Dassow P."/>
            <person name="Badger J.H."/>
            <person name="Coutinho P.M."/>
            <person name="Demir E."/>
            <person name="Dubchak I."/>
            <person name="Gentemann C."/>
            <person name="Eikrem W."/>
            <person name="Gready J.E."/>
            <person name="John U."/>
            <person name="Lanier W."/>
            <person name="Lindquist E.A."/>
            <person name="Lucas S."/>
            <person name="Mayer K.F."/>
            <person name="Moreau H."/>
            <person name="Not F."/>
            <person name="Otillar R."/>
            <person name="Panaud O."/>
            <person name="Pangilinan J."/>
            <person name="Paulsen I."/>
            <person name="Piegu B."/>
            <person name="Poliakov A."/>
            <person name="Robbens S."/>
            <person name="Schmutz J."/>
            <person name="Toulza E."/>
            <person name="Wyss T."/>
            <person name="Zelensky A."/>
            <person name="Zhou K."/>
            <person name="Armbrust E.V."/>
            <person name="Bhattacharya D."/>
            <person name="Goodenough U.W."/>
            <person name="Van de Peer Y."/>
            <person name="Grigoriev I.V."/>
        </authorList>
    </citation>
    <scope>NUCLEOTIDE SEQUENCE [LARGE SCALE GENOMIC DNA]</scope>
    <source>
        <strain evidence="5">RCC299 / NOUM17</strain>
    </source>
</reference>
<dbReference type="PANTHER" id="PTHR44200">
    <property type="entry name" value="DNAJ HOMOLOG SUBFAMILY C MEMBER 7"/>
    <property type="match status" value="1"/>
</dbReference>
<dbReference type="KEGG" id="mis:MICPUN_58681"/>
<dbReference type="InterPro" id="IPR052758">
    <property type="entry name" value="SRC_co-chaperone"/>
</dbReference>
<dbReference type="FunCoup" id="C1E6J3">
    <property type="interactions" value="286"/>
</dbReference>
<feature type="region of interest" description="Disordered" evidence="2">
    <location>
        <begin position="99"/>
        <end position="159"/>
    </location>
</feature>
<dbReference type="CDD" id="cd06257">
    <property type="entry name" value="DnaJ"/>
    <property type="match status" value="1"/>
</dbReference>
<feature type="domain" description="J" evidence="3">
    <location>
        <begin position="800"/>
        <end position="876"/>
    </location>
</feature>
<dbReference type="Gene3D" id="1.25.40.10">
    <property type="entry name" value="Tetratricopeptide repeat domain"/>
    <property type="match status" value="3"/>
</dbReference>
<dbReference type="eggNOG" id="KOG0550">
    <property type="taxonomic scope" value="Eukaryota"/>
</dbReference>
<organism evidence="4 5">
    <name type="scientific">Micromonas commoda (strain RCC299 / NOUM17 / CCMP2709)</name>
    <name type="common">Picoplanktonic green alga</name>
    <dbReference type="NCBI Taxonomy" id="296587"/>
    <lineage>
        <taxon>Eukaryota</taxon>
        <taxon>Viridiplantae</taxon>
        <taxon>Chlorophyta</taxon>
        <taxon>Mamiellophyceae</taxon>
        <taxon>Mamiellales</taxon>
        <taxon>Mamiellaceae</taxon>
        <taxon>Micromonas</taxon>
    </lineage>
</organism>
<dbReference type="SUPFAM" id="SSF48452">
    <property type="entry name" value="TPR-like"/>
    <property type="match status" value="2"/>
</dbReference>
<dbReference type="SMART" id="SM00271">
    <property type="entry name" value="DnaJ"/>
    <property type="match status" value="1"/>
</dbReference>
<dbReference type="STRING" id="296587.C1E6J3"/>
<dbReference type="SMART" id="SM00028">
    <property type="entry name" value="TPR"/>
    <property type="match status" value="8"/>
</dbReference>
<name>C1E6J3_MICCC</name>
<sequence length="931" mass="101998">MAGVSGKVYDAGGEDVGIRTKVNDLNVSSKRGVVEGIGPESKRPTGTSHQTGPSTPDESAPASLTKVMSQGITVDDEEQLHNSDKENMTVPAKLAGLNLQDIESSEHDGDDDFDDGDSVGNMLDRSYDLDGDFGSHAGTNMDDSHNLDADDEEEAEQRRKMDADLEMNLRRAELRHVELELKLVSAEEEVRKAKEALEKAEAEQQEMQRQAHEAWEEVGEAERLIQVEQTRREEEDAAKALAERQARAIIEADELRQQGNEAYRQGNSQHAETYYKRAIDELESCGIVLEEPSHLTLRTNRAAALMALGHTRDALSECELVLEINPYNIRALSRAANCCIKLGDLDAAKKHVDEIGLSPDATEEDIHAASEQNQKILVASVERDRLVGNESYRRGDYSGALHWYDAAINAAADAIETDALKSVKVGLHTNRAAAHLMEGNPLPAAEDCCAALRLDSTHTKAQVRLARCLLQLGDFSEARQEASDVIARNSAELQSKNEAQNVLKDVDLLEGTMKSVGDELQRIQMTLRTGDGGDDFDATSLAKSMLDELETIMVIAPQVPDLVTLKAEALRLAGKLEEALSLVSGKKAMNSRRRFIEVRLQFDLGNVSACVEAGEHVRELLQMVPEFKLTLKAAMENKDDSVADDDENIKELASLPDPEGMLILLQNASKINTCKDNGREAFVQSKHSEAAKLYGEALVLSAGAPMLEGLFLSNICACEQAMSKYADALSSAGTAVAIAPTFVKAHSRLATLYTELGMLTEAEAAYKRMLEMPLESHEEMQASANLASVSARAKNSRPVNWYKLLGIKSSASAADIKKAYRQLALVHHPDKAGRGGVSAAVAKARADMSSILFKLVGEAQRILTNPAERSKWESAQARADHQDSYLSRAHTTARSDFYADQFGDRYERYASQYADFYDEYEGFDDGGYYGV</sequence>
<evidence type="ECO:0000256" key="1">
    <source>
        <dbReference type="SAM" id="Coils"/>
    </source>
</evidence>
<feature type="coiled-coil region" evidence="1">
    <location>
        <begin position="162"/>
        <end position="258"/>
    </location>
</feature>
<dbReference type="InterPro" id="IPR011990">
    <property type="entry name" value="TPR-like_helical_dom_sf"/>
</dbReference>
<dbReference type="InterPro" id="IPR001623">
    <property type="entry name" value="DnaJ_domain"/>
</dbReference>
<proteinExistence type="predicted"/>
<dbReference type="PRINTS" id="PR00625">
    <property type="entry name" value="JDOMAIN"/>
</dbReference>
<dbReference type="GeneID" id="8243845"/>
<protein>
    <recommendedName>
        <fullName evidence="3">J domain-containing protein</fullName>
    </recommendedName>
</protein>
<dbReference type="OMA" id="NICACEQ"/>
<dbReference type="OrthoDB" id="10250354at2759"/>
<dbReference type="InParanoid" id="C1E6J3"/>
<keyword evidence="5" id="KW-1185">Reference proteome</keyword>
<feature type="compositionally biased region" description="Polar residues" evidence="2">
    <location>
        <begin position="44"/>
        <end position="57"/>
    </location>
</feature>
<dbReference type="RefSeq" id="XP_002502183.1">
    <property type="nucleotide sequence ID" value="XM_002502137.1"/>
</dbReference>
<feature type="region of interest" description="Disordered" evidence="2">
    <location>
        <begin position="29"/>
        <end position="70"/>
    </location>
</feature>
<dbReference type="Gene3D" id="1.10.287.110">
    <property type="entry name" value="DnaJ domain"/>
    <property type="match status" value="1"/>
</dbReference>
<dbReference type="InterPro" id="IPR019734">
    <property type="entry name" value="TPR_rpt"/>
</dbReference>
<dbReference type="Pfam" id="PF00226">
    <property type="entry name" value="DnaJ"/>
    <property type="match status" value="1"/>
</dbReference>
<evidence type="ECO:0000256" key="2">
    <source>
        <dbReference type="SAM" id="MobiDB-lite"/>
    </source>
</evidence>
<dbReference type="PROSITE" id="PS50076">
    <property type="entry name" value="DNAJ_2"/>
    <property type="match status" value="1"/>
</dbReference>
<gene>
    <name evidence="4" type="ORF">MICPUN_58681</name>
</gene>
<accession>C1E6J3</accession>
<evidence type="ECO:0000259" key="3">
    <source>
        <dbReference type="PROSITE" id="PS50076"/>
    </source>
</evidence>
<dbReference type="AlphaFoldDB" id="C1E6J3"/>
<dbReference type="Proteomes" id="UP000002009">
    <property type="component" value="Chromosome 5"/>
</dbReference>
<feature type="compositionally biased region" description="Acidic residues" evidence="2">
    <location>
        <begin position="108"/>
        <end position="117"/>
    </location>
</feature>
<dbReference type="PANTHER" id="PTHR44200:SF1">
    <property type="entry name" value="DNAJ HOMOLOG SUBFAMILY C MEMBER 7"/>
    <property type="match status" value="1"/>
</dbReference>
<evidence type="ECO:0000313" key="4">
    <source>
        <dbReference type="EMBL" id="ACO63441.1"/>
    </source>
</evidence>
<dbReference type="SUPFAM" id="SSF46565">
    <property type="entry name" value="Chaperone J-domain"/>
    <property type="match status" value="1"/>
</dbReference>